<comment type="caution">
    <text evidence="1">The sequence shown here is derived from an EMBL/GenBank/DDBJ whole genome shotgun (WGS) entry which is preliminary data.</text>
</comment>
<reference evidence="1 2" key="1">
    <citation type="submission" date="2018-06" db="EMBL/GenBank/DDBJ databases">
        <title>Genomic Encyclopedia of Type Strains, Phase III (KMG-III): the genomes of soil and plant-associated and newly described type strains.</title>
        <authorList>
            <person name="Whitman W."/>
        </authorList>
    </citation>
    <scope>NUCLEOTIDE SEQUENCE [LARGE SCALE GENOMIC DNA]</scope>
    <source>
        <strain evidence="1 2">CECT 7022</strain>
    </source>
</reference>
<dbReference type="EMBL" id="QJSW01000030">
    <property type="protein sequence ID" value="PYE43223.1"/>
    <property type="molecule type" value="Genomic_DNA"/>
</dbReference>
<name>A0A2V4UT12_PAEBA</name>
<sequence>MPAIWQKGSFLRRKVLKLGNVIGYFRYRLWYNRRVELRTSGETGWKHRAERMNSIVNV</sequence>
<evidence type="ECO:0000313" key="2">
    <source>
        <dbReference type="Proteomes" id="UP000247790"/>
    </source>
</evidence>
<evidence type="ECO:0000313" key="1">
    <source>
        <dbReference type="EMBL" id="PYE43223.1"/>
    </source>
</evidence>
<dbReference type="AlphaFoldDB" id="A0A2V4UT12"/>
<protein>
    <submittedName>
        <fullName evidence="1">Uncharacterized protein</fullName>
    </submittedName>
</protein>
<organism evidence="1 2">
    <name type="scientific">Paenibacillus barcinonensis</name>
    <dbReference type="NCBI Taxonomy" id="198119"/>
    <lineage>
        <taxon>Bacteria</taxon>
        <taxon>Bacillati</taxon>
        <taxon>Bacillota</taxon>
        <taxon>Bacilli</taxon>
        <taxon>Bacillales</taxon>
        <taxon>Paenibacillaceae</taxon>
        <taxon>Paenibacillus</taxon>
    </lineage>
</organism>
<dbReference type="Proteomes" id="UP000247790">
    <property type="component" value="Unassembled WGS sequence"/>
</dbReference>
<accession>A0A2V4UT12</accession>
<gene>
    <name evidence="1" type="ORF">DFQ00_13031</name>
</gene>
<proteinExistence type="predicted"/>